<dbReference type="GO" id="GO:0016491">
    <property type="term" value="F:oxidoreductase activity"/>
    <property type="evidence" value="ECO:0007669"/>
    <property type="project" value="UniProtKB-KW"/>
</dbReference>
<dbReference type="Pfam" id="PF00106">
    <property type="entry name" value="adh_short"/>
    <property type="match status" value="1"/>
</dbReference>
<dbReference type="Gene3D" id="3.40.50.720">
    <property type="entry name" value="NAD(P)-binding Rossmann-like Domain"/>
    <property type="match status" value="1"/>
</dbReference>
<dbReference type="InterPro" id="IPR002347">
    <property type="entry name" value="SDR_fam"/>
</dbReference>
<evidence type="ECO:0000313" key="3">
    <source>
        <dbReference type="Proteomes" id="UP001292094"/>
    </source>
</evidence>
<evidence type="ECO:0000256" key="1">
    <source>
        <dbReference type="ARBA" id="ARBA00023002"/>
    </source>
</evidence>
<dbReference type="SUPFAM" id="SSF51735">
    <property type="entry name" value="NAD(P)-binding Rossmann-fold domains"/>
    <property type="match status" value="1"/>
</dbReference>
<dbReference type="EMBL" id="JAWZYT010001596">
    <property type="protein sequence ID" value="KAK4310812.1"/>
    <property type="molecule type" value="Genomic_DNA"/>
</dbReference>
<dbReference type="Proteomes" id="UP001292094">
    <property type="component" value="Unassembled WGS sequence"/>
</dbReference>
<reference evidence="2" key="1">
    <citation type="submission" date="2023-11" db="EMBL/GenBank/DDBJ databases">
        <title>Genome assemblies of two species of porcelain crab, Petrolisthes cinctipes and Petrolisthes manimaculis (Anomura: Porcellanidae).</title>
        <authorList>
            <person name="Angst P."/>
        </authorList>
    </citation>
    <scope>NUCLEOTIDE SEQUENCE</scope>
    <source>
        <strain evidence="2">PB745_02</strain>
        <tissue evidence="2">Gill</tissue>
    </source>
</reference>
<proteinExistence type="predicted"/>
<accession>A0AAE1PPC0</accession>
<comment type="caution">
    <text evidence="2">The sequence shown here is derived from an EMBL/GenBank/DDBJ whole genome shotgun (WGS) entry which is preliminary data.</text>
</comment>
<organism evidence="2 3">
    <name type="scientific">Petrolisthes manimaculis</name>
    <dbReference type="NCBI Taxonomy" id="1843537"/>
    <lineage>
        <taxon>Eukaryota</taxon>
        <taxon>Metazoa</taxon>
        <taxon>Ecdysozoa</taxon>
        <taxon>Arthropoda</taxon>
        <taxon>Crustacea</taxon>
        <taxon>Multicrustacea</taxon>
        <taxon>Malacostraca</taxon>
        <taxon>Eumalacostraca</taxon>
        <taxon>Eucarida</taxon>
        <taxon>Decapoda</taxon>
        <taxon>Pleocyemata</taxon>
        <taxon>Anomura</taxon>
        <taxon>Galatheoidea</taxon>
        <taxon>Porcellanidae</taxon>
        <taxon>Petrolisthes</taxon>
    </lineage>
</organism>
<dbReference type="PRINTS" id="PR00081">
    <property type="entry name" value="GDHRDH"/>
</dbReference>
<gene>
    <name evidence="2" type="ORF">Pmani_017668</name>
</gene>
<keyword evidence="3" id="KW-1185">Reference proteome</keyword>
<dbReference type="PANTHER" id="PTHR43157">
    <property type="entry name" value="PHOSPHATIDYLINOSITOL-GLYCAN BIOSYNTHESIS CLASS F PROTEIN-RELATED"/>
    <property type="match status" value="1"/>
</dbReference>
<dbReference type="PANTHER" id="PTHR43157:SF31">
    <property type="entry name" value="PHOSPHATIDYLINOSITOL-GLYCAN BIOSYNTHESIS CLASS F PROTEIN"/>
    <property type="match status" value="1"/>
</dbReference>
<dbReference type="AlphaFoldDB" id="A0AAE1PPC0"/>
<sequence length="337" mass="37484">MERNTHKMLTVVLTYLRSSLSYLAAAGYIFLKKCLLLKGVEEVGVRCCCKNRVQGKVVIITGANSGIGYSTALDLANKGAKVYLACRRSQEGEEAAQKLRTITGNSQVYYLHLDLAQLSSVRSFVAALTKRERKVDALVNNAAIFHHPPGLTVDNLEVTYHTNFLGVYLLTSLLLDLLQCAQSPRIVLISSEAHKLVSVADLLDFNPQELRVLDDFSDHVKNYGISKLGLHLFAKHLIQTSKGVEVVIVDPGNVWTDIYRHSWQSWSQFPTRLYCYSFMKDTLEGAQSTIHALNAPSHIHGKYINSLLDAEEEKTYDSVVVKQFITASSVLSGLHSL</sequence>
<dbReference type="InterPro" id="IPR036291">
    <property type="entry name" value="NAD(P)-bd_dom_sf"/>
</dbReference>
<name>A0AAE1PPC0_9EUCA</name>
<protein>
    <submittedName>
        <fullName evidence="2">Uncharacterized protein</fullName>
    </submittedName>
</protein>
<evidence type="ECO:0000313" key="2">
    <source>
        <dbReference type="EMBL" id="KAK4310812.1"/>
    </source>
</evidence>
<keyword evidence="1" id="KW-0560">Oxidoreductase</keyword>